<dbReference type="InterPro" id="IPR036034">
    <property type="entry name" value="PDZ_sf"/>
</dbReference>
<dbReference type="STRING" id="31234.E3NKC5"/>
<accession>E3NKC5</accession>
<dbReference type="EMBL" id="DS268793">
    <property type="protein sequence ID" value="EFP02097.1"/>
    <property type="molecule type" value="Genomic_DNA"/>
</dbReference>
<dbReference type="PANTHER" id="PTHR31327">
    <property type="entry name" value="SPERM MEIOSIS PDZ DOMAIN CONTAINING PROTEINS-RELATED"/>
    <property type="match status" value="1"/>
</dbReference>
<dbReference type="InParanoid" id="E3NKC5"/>
<evidence type="ECO:0000256" key="1">
    <source>
        <dbReference type="SAM" id="MobiDB-lite"/>
    </source>
</evidence>
<reference evidence="2" key="1">
    <citation type="submission" date="2007-07" db="EMBL/GenBank/DDBJ databases">
        <title>PCAP assembly of the Caenorhabditis remanei genome.</title>
        <authorList>
            <consortium name="The Caenorhabditis remanei Sequencing Consortium"/>
            <person name="Wilson R.K."/>
        </authorList>
    </citation>
    <scope>NUCLEOTIDE SEQUENCE [LARGE SCALE GENOMIC DNA]</scope>
    <source>
        <strain evidence="2">PB4641</strain>
    </source>
</reference>
<evidence type="ECO:0008006" key="4">
    <source>
        <dbReference type="Google" id="ProtNLM"/>
    </source>
</evidence>
<proteinExistence type="predicted"/>
<feature type="region of interest" description="Disordered" evidence="1">
    <location>
        <begin position="344"/>
        <end position="387"/>
    </location>
</feature>
<organism evidence="3">
    <name type="scientific">Caenorhabditis remanei</name>
    <name type="common">Caenorhabditis vulgaris</name>
    <dbReference type="NCBI Taxonomy" id="31234"/>
    <lineage>
        <taxon>Eukaryota</taxon>
        <taxon>Metazoa</taxon>
        <taxon>Ecdysozoa</taxon>
        <taxon>Nematoda</taxon>
        <taxon>Chromadorea</taxon>
        <taxon>Rhabditida</taxon>
        <taxon>Rhabditina</taxon>
        <taxon>Rhabditomorpha</taxon>
        <taxon>Rhabditoidea</taxon>
        <taxon>Rhabditidae</taxon>
        <taxon>Peloderinae</taxon>
        <taxon>Caenorhabditis</taxon>
    </lineage>
</organism>
<dbReference type="AlphaFoldDB" id="E3NKC5"/>
<dbReference type="SUPFAM" id="SSF50156">
    <property type="entry name" value="PDZ domain-like"/>
    <property type="match status" value="1"/>
</dbReference>
<evidence type="ECO:0000313" key="2">
    <source>
        <dbReference type="EMBL" id="EFP02097.1"/>
    </source>
</evidence>
<evidence type="ECO:0000313" key="3">
    <source>
        <dbReference type="Proteomes" id="UP000008281"/>
    </source>
</evidence>
<gene>
    <name evidence="2" type="ORF">CRE_15788</name>
</gene>
<feature type="compositionally biased region" description="Low complexity" evidence="1">
    <location>
        <begin position="364"/>
        <end position="382"/>
    </location>
</feature>
<keyword evidence="3" id="KW-1185">Reference proteome</keyword>
<dbReference type="InterPro" id="IPR040264">
    <property type="entry name" value="T15H9.4-like"/>
</dbReference>
<name>E3NKC5_CAERE</name>
<protein>
    <recommendedName>
        <fullName evidence="4">PDZ domain-containing protein</fullName>
    </recommendedName>
</protein>
<dbReference type="Proteomes" id="UP000008281">
    <property type="component" value="Unassembled WGS sequence"/>
</dbReference>
<dbReference type="eggNOG" id="KOG3528">
    <property type="taxonomic scope" value="Eukaryota"/>
</dbReference>
<dbReference type="HOGENOM" id="CLU_503664_0_0_1"/>
<sequence>MKIARPNQFGESDDIVAKGEFKKILQIGLLTYATYQPGSVPGDWFDAIFQFLQFGRDARYGDGDLKLIRSDLGSITISPLMSGNGSIMIMRPNMECSSKQSVVESSETTIADSEGATLEIKIPSEVAKRIRIDINAERRIISVSSSGSFDKLLKGDVILRVNDEECTNIREYLRCIQKKTLIRKLTVFRPPKVAETEESGIKGNLQNKLQLISCRFGFKNMMMVLEKHDPSMKIQKFEDLAVIQKTDSSLNQLLKGDVLLEIDGECVTVPDFANEKIANGILENGRVILFVERAVSEEAKKWTVSALASTELLNFVCSVAISNTKKPSNSLSVVKKQLVGQKVGNQNGSKKKATGQTSEPLILSQDSSMASSSNSSTSSSESQHTQENIFNSRSAVIESTVETGTSEDSASQDLNCLFSPLENELPLVKELKFMALNHLLSSFEGAIKLPENIDNIRIDGVWSNIINTRSGNERSQADSIAFEVYHDLSSDVFRRFDNNYETDYAMFMQELVMESSESTIATSEGATLEIKIPSEVSKKTD</sequence>